<proteinExistence type="predicted"/>
<comment type="caution">
    <text evidence="1">The sequence shown here is derived from an EMBL/GenBank/DDBJ whole genome shotgun (WGS) entry which is preliminary data.</text>
</comment>
<accession>A0A4R8IER9</accession>
<reference evidence="1 2" key="1">
    <citation type="submission" date="2019-03" db="EMBL/GenBank/DDBJ databases">
        <title>Genomic Encyclopedia of Type Strains, Phase III (KMG-III): the genomes of soil and plant-associated and newly described type strains.</title>
        <authorList>
            <person name="Whitman W."/>
        </authorList>
    </citation>
    <scope>NUCLEOTIDE SEQUENCE [LARGE SCALE GENOMIC DNA]</scope>
    <source>
        <strain evidence="1 2">CGMCC 1.12802</strain>
    </source>
</reference>
<dbReference type="InterPro" id="IPR014710">
    <property type="entry name" value="RmlC-like_jellyroll"/>
</dbReference>
<dbReference type="AlphaFoldDB" id="A0A4R8IER9"/>
<dbReference type="Gene3D" id="2.60.120.10">
    <property type="entry name" value="Jelly Rolls"/>
    <property type="match status" value="1"/>
</dbReference>
<keyword evidence="2" id="KW-1185">Reference proteome</keyword>
<dbReference type="RefSeq" id="WP_133944271.1">
    <property type="nucleotide sequence ID" value="NZ_SOEO01000002.1"/>
</dbReference>
<evidence type="ECO:0000313" key="2">
    <source>
        <dbReference type="Proteomes" id="UP000295313"/>
    </source>
</evidence>
<dbReference type="OrthoDB" id="676420at2"/>
<sequence>MKFGQLLIGLLVGGLLGFAFTKYITKNCNKTDIATTTKTDSTYSTNWTWPENLDALKAAPDNHKVVFEDGNVRVLAVILDGKKSEPIHTHKWKSIMWIAKPIVPCQINNYKKGENGNLIKSDSVTINEMPVNIGQMVDPEGPTSITNLGSENGVAYRVEFKKEFEN</sequence>
<protein>
    <submittedName>
        <fullName evidence="1">Uncharacterized protein</fullName>
    </submittedName>
</protein>
<dbReference type="EMBL" id="SOEO01000002">
    <property type="protein sequence ID" value="TDX84248.1"/>
    <property type="molecule type" value="Genomic_DNA"/>
</dbReference>
<evidence type="ECO:0000313" key="1">
    <source>
        <dbReference type="EMBL" id="TDX84248.1"/>
    </source>
</evidence>
<dbReference type="Proteomes" id="UP000295313">
    <property type="component" value="Unassembled WGS sequence"/>
</dbReference>
<gene>
    <name evidence="1" type="ORF">B0I22_1856</name>
</gene>
<organism evidence="1 2">
    <name type="scientific">Epilithonimonas xixisoli</name>
    <dbReference type="NCBI Taxonomy" id="1476462"/>
    <lineage>
        <taxon>Bacteria</taxon>
        <taxon>Pseudomonadati</taxon>
        <taxon>Bacteroidota</taxon>
        <taxon>Flavobacteriia</taxon>
        <taxon>Flavobacteriales</taxon>
        <taxon>Weeksellaceae</taxon>
        <taxon>Chryseobacterium group</taxon>
        <taxon>Epilithonimonas</taxon>
    </lineage>
</organism>
<name>A0A4R8IER9_9FLAO</name>